<gene>
    <name evidence="3" type="primary">LOC106071221</name>
</gene>
<keyword evidence="1" id="KW-0472">Membrane</keyword>
<sequence>MCWTSTITIRCNLKLFEKTSFDVKTNLKLKLTHKDNTTTELASMNSRETFIVPTKYQSCITFRTNHTSSNGIYLEMFNTTDTDITGFECILEIMQTLRKKQISKKTPFIEKKVCNNTSSGVPGSQLSHVTKIIAIAVPSSIFAAILSAVLVCYYRKRTPYGSLQCW</sequence>
<proteinExistence type="predicted"/>
<evidence type="ECO:0000313" key="3">
    <source>
        <dbReference type="RefSeq" id="XP_055873407.1"/>
    </source>
</evidence>
<dbReference type="RefSeq" id="XP_055873407.1">
    <property type="nucleotide sequence ID" value="XM_056017432.1"/>
</dbReference>
<feature type="transmembrane region" description="Helical" evidence="1">
    <location>
        <begin position="132"/>
        <end position="154"/>
    </location>
</feature>
<evidence type="ECO:0000256" key="1">
    <source>
        <dbReference type="SAM" id="Phobius"/>
    </source>
</evidence>
<name>A0A9W2ZEG6_BIOGL</name>
<accession>A0A9W2ZEG6</accession>
<evidence type="ECO:0000313" key="2">
    <source>
        <dbReference type="Proteomes" id="UP001165740"/>
    </source>
</evidence>
<dbReference type="Proteomes" id="UP001165740">
    <property type="component" value="Chromosome 18"/>
</dbReference>
<organism evidence="2 3">
    <name type="scientific">Biomphalaria glabrata</name>
    <name type="common">Bloodfluke planorb</name>
    <name type="synonym">Freshwater snail</name>
    <dbReference type="NCBI Taxonomy" id="6526"/>
    <lineage>
        <taxon>Eukaryota</taxon>
        <taxon>Metazoa</taxon>
        <taxon>Spiralia</taxon>
        <taxon>Lophotrochozoa</taxon>
        <taxon>Mollusca</taxon>
        <taxon>Gastropoda</taxon>
        <taxon>Heterobranchia</taxon>
        <taxon>Euthyneura</taxon>
        <taxon>Panpulmonata</taxon>
        <taxon>Hygrophila</taxon>
        <taxon>Lymnaeoidea</taxon>
        <taxon>Planorbidae</taxon>
        <taxon>Biomphalaria</taxon>
    </lineage>
</organism>
<reference evidence="3" key="1">
    <citation type="submission" date="2025-08" db="UniProtKB">
        <authorList>
            <consortium name="RefSeq"/>
        </authorList>
    </citation>
    <scope>IDENTIFICATION</scope>
</reference>
<protein>
    <submittedName>
        <fullName evidence="3">Uncharacterized protein LOC106071221</fullName>
    </submittedName>
</protein>
<dbReference type="AlphaFoldDB" id="A0A9W2ZEG6"/>
<dbReference type="GeneID" id="106071221"/>
<keyword evidence="1" id="KW-0812">Transmembrane</keyword>
<keyword evidence="1" id="KW-1133">Transmembrane helix</keyword>
<keyword evidence="2" id="KW-1185">Reference proteome</keyword>